<dbReference type="AlphaFoldDB" id="A0A3A4QXR5"/>
<dbReference type="Proteomes" id="UP000266426">
    <property type="component" value="Unassembled WGS sequence"/>
</dbReference>
<dbReference type="InterPro" id="IPR041255">
    <property type="entry name" value="LpxI_N"/>
</dbReference>
<evidence type="ECO:0000313" key="3">
    <source>
        <dbReference type="EMBL" id="RJP57083.1"/>
    </source>
</evidence>
<dbReference type="Gene3D" id="3.40.140.80">
    <property type="match status" value="1"/>
</dbReference>
<accession>A0A3A4QXR5</accession>
<dbReference type="Pfam" id="PF06230">
    <property type="entry name" value="LpxI_C"/>
    <property type="match status" value="1"/>
</dbReference>
<dbReference type="InterPro" id="IPR043167">
    <property type="entry name" value="LpxI_C_sf"/>
</dbReference>
<reference evidence="3 4" key="1">
    <citation type="journal article" date="2017" name="ISME J.">
        <title>Energy and carbon metabolisms in a deep terrestrial subsurface fluid microbial community.</title>
        <authorList>
            <person name="Momper L."/>
            <person name="Jungbluth S.P."/>
            <person name="Lee M.D."/>
            <person name="Amend J.P."/>
        </authorList>
    </citation>
    <scope>NUCLEOTIDE SEQUENCE [LARGE SCALE GENOMIC DNA]</scope>
    <source>
        <strain evidence="3">SURF_26</strain>
    </source>
</reference>
<comment type="caution">
    <text evidence="3">The sequence shown here is derived from an EMBL/GenBank/DDBJ whole genome shotgun (WGS) entry which is preliminary data.</text>
</comment>
<organism evidence="3 4">
    <name type="scientific">Candidatus Auribacter fodinae</name>
    <dbReference type="NCBI Taxonomy" id="2093366"/>
    <lineage>
        <taxon>Bacteria</taxon>
        <taxon>Pseudomonadati</taxon>
        <taxon>Candidatus Auribacterota</taxon>
        <taxon>Candidatus Auribacteria</taxon>
        <taxon>Candidatus Auribacterales</taxon>
        <taxon>Candidatus Auribacteraceae</taxon>
        <taxon>Candidatus Auribacter</taxon>
    </lineage>
</organism>
<feature type="domain" description="LpxI N-terminal" evidence="2">
    <location>
        <begin position="4"/>
        <end position="132"/>
    </location>
</feature>
<evidence type="ECO:0000313" key="4">
    <source>
        <dbReference type="Proteomes" id="UP000266426"/>
    </source>
</evidence>
<dbReference type="Gene3D" id="3.40.50.20">
    <property type="match status" value="1"/>
</dbReference>
<name>A0A3A4QXR5_9BACT</name>
<dbReference type="InterPro" id="IPR010415">
    <property type="entry name" value="LpxI_C"/>
</dbReference>
<gene>
    <name evidence="3" type="ORF">C4541_10925</name>
</gene>
<dbReference type="PANTHER" id="PTHR39962">
    <property type="entry name" value="BLL4848 PROTEIN"/>
    <property type="match status" value="1"/>
</dbReference>
<evidence type="ECO:0000259" key="1">
    <source>
        <dbReference type="Pfam" id="PF06230"/>
    </source>
</evidence>
<proteinExistence type="predicted"/>
<dbReference type="PANTHER" id="PTHR39962:SF1">
    <property type="entry name" value="LPXI FAMILY PROTEIN"/>
    <property type="match status" value="1"/>
</dbReference>
<dbReference type="EMBL" id="QZJZ01000086">
    <property type="protein sequence ID" value="RJP57083.1"/>
    <property type="molecule type" value="Genomic_DNA"/>
</dbReference>
<protein>
    <submittedName>
        <fullName evidence="3">LpxI family protein</fullName>
    </submittedName>
</protein>
<dbReference type="Pfam" id="PF17930">
    <property type="entry name" value="LpxI_N"/>
    <property type="match status" value="1"/>
</dbReference>
<evidence type="ECO:0000259" key="2">
    <source>
        <dbReference type="Pfam" id="PF17930"/>
    </source>
</evidence>
<sequence length="283" mass="31158">MDTLCIVAGEGTLPFSVARNARNQGLAVYVVGFEGTTDPSLEQHVDGLCWIKLGQLGKLISYFKNHEVTRAVFIGRIAHKVVFTDLKLDFKMLQLAMKLKDWRTDSILRLIADEITANGIEVIDSTTFIPELLPKPGILTRCKPDKKQQEDIHFGFYIAKRLAGLDVGQTVVVRKKSVCALEAIEGTNKAILRGGELGKKDVVVVKVSKPNQDMRFDVPVIGEHTIDVLKQANAAVLAIEAYKTILIEPEKVIAKADSYNIALVSADSSAFEFSKYETNGRGV</sequence>
<feature type="domain" description="LpxI C-terminal" evidence="1">
    <location>
        <begin position="136"/>
        <end position="264"/>
    </location>
</feature>
<dbReference type="InterPro" id="IPR053174">
    <property type="entry name" value="LpxI"/>
</dbReference>